<dbReference type="Proteomes" id="UP000886595">
    <property type="component" value="Unassembled WGS sequence"/>
</dbReference>
<sequence length="202" mass="23094">MSMMNLVSKSWIDGVTRRRVRHLHVRNEKCDDGLVTMPPSIYSSERLVKLNLYCLFLDHLESVSFPCVKILHLKVRRKASTKSCHDRSVPDSSSSQHNNVVRKVEFVVHSIDPDEVDAYWATRGEVKPPRPGMWTPLLFRANPVDGCPSRSCPNGLASIRSFCRVPESAEFRLPEAGELPLFAEIRDLVEIGFSYFPYLYEN</sequence>
<protein>
    <submittedName>
        <fullName evidence="1">Uncharacterized protein</fullName>
    </submittedName>
</protein>
<organism evidence="1 2">
    <name type="scientific">Brassica carinata</name>
    <name type="common">Ethiopian mustard</name>
    <name type="synonym">Abyssinian cabbage</name>
    <dbReference type="NCBI Taxonomy" id="52824"/>
    <lineage>
        <taxon>Eukaryota</taxon>
        <taxon>Viridiplantae</taxon>
        <taxon>Streptophyta</taxon>
        <taxon>Embryophyta</taxon>
        <taxon>Tracheophyta</taxon>
        <taxon>Spermatophyta</taxon>
        <taxon>Magnoliopsida</taxon>
        <taxon>eudicotyledons</taxon>
        <taxon>Gunneridae</taxon>
        <taxon>Pentapetalae</taxon>
        <taxon>rosids</taxon>
        <taxon>malvids</taxon>
        <taxon>Brassicales</taxon>
        <taxon>Brassicaceae</taxon>
        <taxon>Brassiceae</taxon>
        <taxon>Brassica</taxon>
    </lineage>
</organism>
<keyword evidence="2" id="KW-1185">Reference proteome</keyword>
<reference evidence="1 2" key="1">
    <citation type="submission" date="2020-02" db="EMBL/GenBank/DDBJ databases">
        <authorList>
            <person name="Ma Q."/>
            <person name="Huang Y."/>
            <person name="Song X."/>
            <person name="Pei D."/>
        </authorList>
    </citation>
    <scope>NUCLEOTIDE SEQUENCE [LARGE SCALE GENOMIC DNA]</scope>
    <source>
        <strain evidence="1">Sxm20200214</strain>
        <tissue evidence="1">Leaf</tissue>
    </source>
</reference>
<dbReference type="EMBL" id="JAAMPC010000006">
    <property type="protein sequence ID" value="KAG2308025.1"/>
    <property type="molecule type" value="Genomic_DNA"/>
</dbReference>
<dbReference type="AlphaFoldDB" id="A0A8X7VB74"/>
<comment type="caution">
    <text evidence="1">The sequence shown here is derived from an EMBL/GenBank/DDBJ whole genome shotgun (WGS) entry which is preliminary data.</text>
</comment>
<dbReference type="OrthoDB" id="10389234at2759"/>
<evidence type="ECO:0000313" key="2">
    <source>
        <dbReference type="Proteomes" id="UP000886595"/>
    </source>
</evidence>
<gene>
    <name evidence="1" type="ORF">Bca52824_027773</name>
</gene>
<evidence type="ECO:0000313" key="1">
    <source>
        <dbReference type="EMBL" id="KAG2308025.1"/>
    </source>
</evidence>
<accession>A0A8X7VB74</accession>
<proteinExistence type="predicted"/>
<name>A0A8X7VB74_BRACI</name>